<gene>
    <name evidence="1" type="ORF">BN533_00001</name>
</gene>
<protein>
    <submittedName>
        <fullName evidence="1">Putative tail length tape measure protein</fullName>
    </submittedName>
</protein>
<dbReference type="EMBL" id="CBDS010000001">
    <property type="protein sequence ID" value="CDB44843.1"/>
    <property type="molecule type" value="Genomic_DNA"/>
</dbReference>
<sequence>MATSLAPAAWLKLVVEPGASGIATGLLTSGLSAVAGIGTASKTLTSFGGGIQEMSKFDFGANGLGTKNFAAGGVVTAPTHALIGEKSYPEAVLPLRSSVLQKITSFLFDGVDFGASSGDGANVEIINYGDINTGADYDTFMEDIQYSLAMGVRG</sequence>
<accession>R6I3T1</accession>
<evidence type="ECO:0000313" key="1">
    <source>
        <dbReference type="EMBL" id="CDB44843.1"/>
    </source>
</evidence>
<organism evidence="1">
    <name type="scientific">Phascolarctobacterium faecium</name>
    <dbReference type="NCBI Taxonomy" id="33025"/>
    <lineage>
        <taxon>Bacteria</taxon>
        <taxon>Bacillati</taxon>
        <taxon>Bacillota</taxon>
        <taxon>Negativicutes</taxon>
        <taxon>Acidaminococcales</taxon>
        <taxon>Acidaminococcaceae</taxon>
        <taxon>Phascolarctobacterium</taxon>
    </lineage>
</organism>
<name>R6I3T1_9FIRM</name>
<reference evidence="1" key="1">
    <citation type="submission" date="2012-11" db="EMBL/GenBank/DDBJ databases">
        <title>Dependencies among metagenomic species, viruses, plasmids and units of genetic variation.</title>
        <authorList>
            <person name="Nielsen H.B."/>
            <person name="Almeida M."/>
            <person name="Juncker A.S."/>
            <person name="Rasmussen S."/>
            <person name="Li J."/>
            <person name="Sunagawa S."/>
            <person name="Plichta D."/>
            <person name="Gautier L."/>
            <person name="Le Chatelier E."/>
            <person name="Peletier E."/>
            <person name="Bonde I."/>
            <person name="Nielsen T."/>
            <person name="Manichanh C."/>
            <person name="Arumugam M."/>
            <person name="Batto J."/>
            <person name="Santos M.B.Q.D."/>
            <person name="Blom N."/>
            <person name="Borruel N."/>
            <person name="Burgdorf K.S."/>
            <person name="Boumezbeur F."/>
            <person name="Casellas F."/>
            <person name="Dore J."/>
            <person name="Guarner F."/>
            <person name="Hansen T."/>
            <person name="Hildebrand F."/>
            <person name="Kaas R.S."/>
            <person name="Kennedy S."/>
            <person name="Kristiansen K."/>
            <person name="Kultima J.R."/>
            <person name="Leonard P."/>
            <person name="Levenez F."/>
            <person name="Lund O."/>
            <person name="Moumen B."/>
            <person name="Le Paslier D."/>
            <person name="Pons N."/>
            <person name="Pedersen O."/>
            <person name="Prifti E."/>
            <person name="Qin J."/>
            <person name="Raes J."/>
            <person name="Tap J."/>
            <person name="Tims S."/>
            <person name="Ussery D.W."/>
            <person name="Yamada T."/>
            <person name="MetaHit consortium"/>
            <person name="Renault P."/>
            <person name="Sicheritz-Ponten T."/>
            <person name="Bork P."/>
            <person name="Wang J."/>
            <person name="Brunak S."/>
            <person name="Ehrlich S.D."/>
        </authorList>
    </citation>
    <scope>NUCLEOTIDE SEQUENCE [LARGE SCALE GENOMIC DNA]</scope>
</reference>
<proteinExistence type="predicted"/>
<comment type="caution">
    <text evidence="1">The sequence shown here is derived from an EMBL/GenBank/DDBJ whole genome shotgun (WGS) entry which is preliminary data.</text>
</comment>
<dbReference type="STRING" id="1262914.BN533_00001"/>
<dbReference type="HOGENOM" id="CLU_1702613_0_0_9"/>
<dbReference type="eggNOG" id="COG3064">
    <property type="taxonomic scope" value="Bacteria"/>
</dbReference>
<dbReference type="AlphaFoldDB" id="R6I3T1"/>